<dbReference type="InParanoid" id="G0P512"/>
<name>G0P512_CAEBE</name>
<dbReference type="EMBL" id="GL380071">
    <property type="protein sequence ID" value="EGT45156.1"/>
    <property type="molecule type" value="Genomic_DNA"/>
</dbReference>
<evidence type="ECO:0000313" key="2">
    <source>
        <dbReference type="Proteomes" id="UP000008068"/>
    </source>
</evidence>
<accession>G0P512</accession>
<keyword evidence="2" id="KW-1185">Reference proteome</keyword>
<sequence length="177" mass="20104">MKEVLSLASLWTAGVAKNRCLEFLSSDQCQMDLKAKFQMACELKLVEYLDFLLEGIHDAQTINPLITEEAMILDQPLIGVIFKKFFELCRNVVPYKTYKEGTLYSGIGASKSVKTLEGTNKNEPLAFIITESETHNYRKSTHQNYEYTQDSFLSSHLTEVPGQIEKSMKIDIFAIFG</sequence>
<evidence type="ECO:0000313" key="1">
    <source>
        <dbReference type="EMBL" id="EGT45156.1"/>
    </source>
</evidence>
<dbReference type="STRING" id="135651.G0P512"/>
<organism evidence="2">
    <name type="scientific">Caenorhabditis brenneri</name>
    <name type="common">Nematode worm</name>
    <dbReference type="NCBI Taxonomy" id="135651"/>
    <lineage>
        <taxon>Eukaryota</taxon>
        <taxon>Metazoa</taxon>
        <taxon>Ecdysozoa</taxon>
        <taxon>Nematoda</taxon>
        <taxon>Chromadorea</taxon>
        <taxon>Rhabditida</taxon>
        <taxon>Rhabditina</taxon>
        <taxon>Rhabditomorpha</taxon>
        <taxon>Rhabditoidea</taxon>
        <taxon>Rhabditidae</taxon>
        <taxon>Peloderinae</taxon>
        <taxon>Caenorhabditis</taxon>
    </lineage>
</organism>
<reference evidence="2" key="1">
    <citation type="submission" date="2011-07" db="EMBL/GenBank/DDBJ databases">
        <authorList>
            <consortium name="Caenorhabditis brenneri Sequencing and Analysis Consortium"/>
            <person name="Wilson R.K."/>
        </authorList>
    </citation>
    <scope>NUCLEOTIDE SEQUENCE [LARGE SCALE GENOMIC DNA]</scope>
    <source>
        <strain evidence="2">PB2801</strain>
    </source>
</reference>
<dbReference type="HOGENOM" id="CLU_1519186_0_0_1"/>
<protein>
    <submittedName>
        <fullName evidence="1">Uncharacterized protein</fullName>
    </submittedName>
</protein>
<gene>
    <name evidence="1" type="ORF">CAEBREN_19728</name>
</gene>
<dbReference type="Proteomes" id="UP000008068">
    <property type="component" value="Unassembled WGS sequence"/>
</dbReference>
<proteinExistence type="predicted"/>
<dbReference type="AlphaFoldDB" id="G0P512"/>